<protein>
    <submittedName>
        <fullName evidence="2">C4-dicarboxylate ABC transporter substrate-binding protein</fullName>
    </submittedName>
</protein>
<evidence type="ECO:0000313" key="3">
    <source>
        <dbReference type="Proteomes" id="UP001212189"/>
    </source>
</evidence>
<sequence>MNRILQDLSIMLRANLWLVPILAALVAALFYFVAPPPPMYATMSTGSPDGGYVQFAEKLRDELAKEGFTLKLVNSSGSRENTERLLDKNSGVSLALMQSGQELELSDEQRKELFNLGAVYQEPLWLFTRADIEINTLNDLITLRTAVGAEGGGTRMMVDPMLQANQINSHELPSMWHPYSGKKALTALLNNEVDAAFLLGQAESPLIQQAASHPQLQLASFKQAAAYRARLPYITEVEVGQGLLNLATNQPQQDTTTIGPVAMLVANESFHPALTALILVSAQEVMKHGTLIDSPNTWPQDLAHEFSTLTEAEYFHTKGLPLLQRFLPFRIASLADRYIILVIPLLVLLFPLFKVAGPIYRWRIRARIYRWYKYLRDVDRQLTNDTLPQHVDEEIKRLTDLQDELAKVEVPLSYTNELYELHLHVRYVLQRLEGLKAARTQA</sequence>
<keyword evidence="1" id="KW-0472">Membrane</keyword>
<dbReference type="Proteomes" id="UP001212189">
    <property type="component" value="Chromosome"/>
</dbReference>
<keyword evidence="1" id="KW-1133">Transmembrane helix</keyword>
<feature type="transmembrane region" description="Helical" evidence="1">
    <location>
        <begin position="338"/>
        <end position="360"/>
    </location>
</feature>
<dbReference type="RefSeq" id="WP_269817551.1">
    <property type="nucleotide sequence ID" value="NZ_CP114976.1"/>
</dbReference>
<dbReference type="Pfam" id="PF16868">
    <property type="entry name" value="NMT1_3"/>
    <property type="match status" value="1"/>
</dbReference>
<name>A0AAE9VLZ7_9GAMM</name>
<dbReference type="KEGG" id="dce:O6P33_09550"/>
<accession>A0AAE9VLZ7</accession>
<dbReference type="Gene3D" id="3.40.190.10">
    <property type="entry name" value="Periplasmic binding protein-like II"/>
    <property type="match status" value="2"/>
</dbReference>
<keyword evidence="3" id="KW-1185">Reference proteome</keyword>
<dbReference type="AlphaFoldDB" id="A0AAE9VLZ7"/>
<dbReference type="SUPFAM" id="SSF53850">
    <property type="entry name" value="Periplasmic binding protein-like II"/>
    <property type="match status" value="1"/>
</dbReference>
<keyword evidence="1" id="KW-0812">Transmembrane</keyword>
<dbReference type="EMBL" id="CP114976">
    <property type="protein sequence ID" value="WBE24608.1"/>
    <property type="molecule type" value="Genomic_DNA"/>
</dbReference>
<dbReference type="InterPro" id="IPR011852">
    <property type="entry name" value="TRAP_TAXI"/>
</dbReference>
<feature type="transmembrane region" description="Helical" evidence="1">
    <location>
        <begin position="12"/>
        <end position="34"/>
    </location>
</feature>
<proteinExistence type="predicted"/>
<reference evidence="2 3" key="1">
    <citation type="submission" date="2022-12" db="EMBL/GenBank/DDBJ databases">
        <title>Coexistence and Characterization of a Novel Tigecycline Resistance gene tet(X) variant and blaNDM-1 in a Pseudomonas caeni Isolate of Chicken Origin.</title>
        <authorList>
            <person name="Lu X."/>
            <person name="Zhang L."/>
            <person name="Li R."/>
            <person name="Wang Z."/>
        </authorList>
    </citation>
    <scope>NUCLEOTIDE SEQUENCE [LARGE SCALE GENOMIC DNA]</scope>
    <source>
        <strain evidence="2 3">CE14</strain>
    </source>
</reference>
<dbReference type="PANTHER" id="PTHR42941">
    <property type="entry name" value="SLL1037 PROTEIN"/>
    <property type="match status" value="1"/>
</dbReference>
<evidence type="ECO:0000313" key="2">
    <source>
        <dbReference type="EMBL" id="WBE24608.1"/>
    </source>
</evidence>
<dbReference type="PANTHER" id="PTHR42941:SF1">
    <property type="entry name" value="SLL1037 PROTEIN"/>
    <property type="match status" value="1"/>
</dbReference>
<organism evidence="2 3">
    <name type="scientific">Denitrificimonas caeni</name>
    <dbReference type="NCBI Taxonomy" id="521720"/>
    <lineage>
        <taxon>Bacteria</taxon>
        <taxon>Pseudomonadati</taxon>
        <taxon>Pseudomonadota</taxon>
        <taxon>Gammaproteobacteria</taxon>
        <taxon>Pseudomonadales</taxon>
        <taxon>Pseudomonadaceae</taxon>
        <taxon>Denitrificimonas</taxon>
    </lineage>
</organism>
<gene>
    <name evidence="2" type="ORF">O6P33_09550</name>
</gene>
<evidence type="ECO:0000256" key="1">
    <source>
        <dbReference type="SAM" id="Phobius"/>
    </source>
</evidence>